<feature type="compositionally biased region" description="Low complexity" evidence="8">
    <location>
        <begin position="826"/>
        <end position="837"/>
    </location>
</feature>
<evidence type="ECO:0000256" key="5">
    <source>
        <dbReference type="ARBA" id="ARBA00022782"/>
    </source>
</evidence>
<keyword evidence="6" id="KW-0744">Spermatogenesis</keyword>
<evidence type="ECO:0000313" key="10">
    <source>
        <dbReference type="EMBL" id="KAK2829091.1"/>
    </source>
</evidence>
<comment type="caution">
    <text evidence="10">The sequence shown here is derived from an EMBL/GenBank/DDBJ whole genome shotgun (WGS) entry which is preliminary data.</text>
</comment>
<sequence>MQESNGGPRIKLNRNAFKLEQGLVPKKRRLTRLSVSGCNDSVASVHSTDSKESAASAGSVPHERASPGPQDAHQQEPSRVTGYKQGLPMSYTSVPRRAICTLTDCNKNNNNNTLRRKQIRCHVHLALRFCGSEKSAKLSEGQQTVSYTVSRYMNRVNTSNSSEDVIEPNAGSEVANQGVSRSGVNTEDMRLGAPVKKDGQAACLRSNFNRKAGLRKHFGSISRLGSGRQVKRSVKNACCALCGDVKYTPPAPKKLAHACKAGSRHPGQPRRLEQSVVYPVAQAKMTTRLIIWFRRHLKVKLCDIAHVFDVTSRDFSCILPAVLLQKMKHKKVKCFSKEFRSLIRLDSQGSGNCGKWIGNQSWEVCTTTNSCASLSSGNQVVGFSVGDWKLDVAEDIAGFSDSSNKNALRMPDCERIRLSPAVGTACVLLKPGAAQHCIETADYGAEGSRMASEVQEVKTAPVHRVPPLFLRRVHACNGIGSSQHFQHVDLSDKYIVSEADTSDGCLVENGLNARPEGDDDCPDCFSCQRTTAYVVKPQLSCARTCISWPFPRNGHSCKMMPLVHAGPRWIVNTDASEGTNYVINNMQVGFITTSEYSVGKNMKESLIGFEPHDGSVLVQNSQGLVQSATQIDRVFDSAAPKETSKDQSEGHKNPVKDLTSVSTEGDCSKHNCTVFQQDPSSLGSVHVSDSQAVEVMNTNKLKVSPVASISTMDIKSVDLADSSINRAQSSMSSGYLEDNENGTEATTFHLTKPLPYLQQSAFQTSHIQHSREEPQTPTVTVHYSVEPKPHSSMMSQSKEEQICDPDIENRSHCSLNILYNKTTDQSTSSRTCTGSSTQDTPYKSPTNRDFLSSSDTDFSSMCPAERPEEGTTECSLLQDEMRKIDKANRSPSPPPTPEGLVVTGNDLDVMRAYEDDAIVLDVIQDDPDLFGDIVMSSEETASKANRAALQRVKNTCMQTDKTSLVRRPGRIVWGLETKGKNVQTGGDVHVENNDDFCRGEVDKLAMSSKSQLTYGTDWAPLTPVVQQEQMVPDFNNNLYNIQTADLYVNTVNPGWTWPEGDAHNNVHTTAGKDINIVRPSLPSYCRYYFSEHHTCLRSICWFLHVPRKDDEKFCMDIVQKFCCVGNPPLVQRAAEIFVSYYRISSPGVSFSENVVKQLLSSLLNLALLKDLVSVINTLLTHKRLPTPEFVIALYEHVRERGTINFVSELIHLTSKITEAGCVFSVEQCEMMQLHLESLHVARHQMDIFCAVKCRALATNPHTAELSELAQAVVRVELCKQQEDWHTLAHVFCTVCGGRHSAGELSRFCCCVTMALLKDTKDKLTLPYEPFAESVCQEVPTDEMIKSFLGRVGVSLMFNYYRAQDWTKGLKLLCVMDRLQMEFAMLKGLFSSENGASRCQLITIAAEFFINSGSIEGALNLLKANEWFVSSSVWPCDQADLQKRRRVLTLLADKTSYRDTLEVLTNLPGLKQPIDGVQASEYNTMFNAHLRRCVMNHVLPVGADTLEFMLTQGIQLDTTELQQLIHKLGKQNSWSRARTLFKRAHSAGYYSGVVWEEDSLALPCCLTEIEMTLAFEMFIACICTSFKNRIDSSQPLLITLKRRSGHEVAMESVYLAAGCRLLSAALIPNPKLNIRYTAASQEQEQLFNLDRCSAAKWFSHNRSWAQGLWENSHTLKKAETAF</sequence>
<protein>
    <recommendedName>
        <fullName evidence="3">Protein TOPAZ1</fullName>
    </recommendedName>
    <alternativeName>
        <fullName evidence="7">Testis- and ovary-specific PAZ domain-containing protein 1</fullName>
    </alternativeName>
</protein>
<feature type="domain" description="Protein TOPAZ1" evidence="9">
    <location>
        <begin position="1275"/>
        <end position="1448"/>
    </location>
</feature>
<evidence type="ECO:0000313" key="11">
    <source>
        <dbReference type="Proteomes" id="UP001187315"/>
    </source>
</evidence>
<evidence type="ECO:0000256" key="8">
    <source>
        <dbReference type="SAM" id="MobiDB-lite"/>
    </source>
</evidence>
<accession>A0AA88SEG6</accession>
<comment type="function">
    <text evidence="1">Important for normal spermatogenesis and male fertility. Specifically required for progression to the post-meiotic stages of spermatocyte development. Seems to be necessary for normal expression levels of a number of testis-expressed gene transcripts, although its role in this process is unclear.</text>
</comment>
<feature type="region of interest" description="Disordered" evidence="8">
    <location>
        <begin position="35"/>
        <end position="88"/>
    </location>
</feature>
<dbReference type="PANTHER" id="PTHR35671:SF1">
    <property type="entry name" value="PROTEIN TOPAZ1"/>
    <property type="match status" value="1"/>
</dbReference>
<feature type="region of interest" description="Disordered" evidence="8">
    <location>
        <begin position="824"/>
        <end position="873"/>
    </location>
</feature>
<dbReference type="GO" id="GO:0005829">
    <property type="term" value="C:cytosol"/>
    <property type="evidence" value="ECO:0007669"/>
    <property type="project" value="UniProtKB-SubCell"/>
</dbReference>
<keyword evidence="5" id="KW-0221">Differentiation</keyword>
<dbReference type="GO" id="GO:0048137">
    <property type="term" value="P:spermatocyte division"/>
    <property type="evidence" value="ECO:0007669"/>
    <property type="project" value="TreeGrafter"/>
</dbReference>
<gene>
    <name evidence="10" type="ORF">Q7C36_017081</name>
</gene>
<evidence type="ECO:0000256" key="3">
    <source>
        <dbReference type="ARBA" id="ARBA00016464"/>
    </source>
</evidence>
<dbReference type="EMBL" id="JAVHJS010000018">
    <property type="protein sequence ID" value="KAK2829091.1"/>
    <property type="molecule type" value="Genomic_DNA"/>
</dbReference>
<evidence type="ECO:0000256" key="4">
    <source>
        <dbReference type="ARBA" id="ARBA00022490"/>
    </source>
</evidence>
<evidence type="ECO:0000256" key="1">
    <source>
        <dbReference type="ARBA" id="ARBA00002132"/>
    </source>
</evidence>
<keyword evidence="11" id="KW-1185">Reference proteome</keyword>
<proteinExistence type="predicted"/>
<dbReference type="PANTHER" id="PTHR35671">
    <property type="entry name" value="PROTEIN TOPAZ1"/>
    <property type="match status" value="1"/>
</dbReference>
<dbReference type="Proteomes" id="UP001187315">
    <property type="component" value="Unassembled WGS sequence"/>
</dbReference>
<dbReference type="Pfam" id="PF14669">
    <property type="entry name" value="Asp_Glu_race_2"/>
    <property type="match status" value="1"/>
</dbReference>
<feature type="compositionally biased region" description="Low complexity" evidence="8">
    <location>
        <begin position="849"/>
        <end position="860"/>
    </location>
</feature>
<feature type="compositionally biased region" description="Basic and acidic residues" evidence="8">
    <location>
        <begin position="642"/>
        <end position="655"/>
    </location>
</feature>
<dbReference type="InterPro" id="IPR038952">
    <property type="entry name" value="TOPAZ1"/>
</dbReference>
<evidence type="ECO:0000259" key="9">
    <source>
        <dbReference type="Pfam" id="PF14669"/>
    </source>
</evidence>
<evidence type="ECO:0000256" key="2">
    <source>
        <dbReference type="ARBA" id="ARBA00004514"/>
    </source>
</evidence>
<evidence type="ECO:0000256" key="7">
    <source>
        <dbReference type="ARBA" id="ARBA00031943"/>
    </source>
</evidence>
<name>A0AA88SEG6_TACVA</name>
<feature type="region of interest" description="Disordered" evidence="8">
    <location>
        <begin position="638"/>
        <end position="663"/>
    </location>
</feature>
<reference evidence="10" key="1">
    <citation type="submission" date="2023-08" db="EMBL/GenBank/DDBJ databases">
        <title>Pelteobagrus vachellii genome.</title>
        <authorList>
            <person name="Liu H."/>
        </authorList>
    </citation>
    <scope>NUCLEOTIDE SEQUENCE</scope>
    <source>
        <strain evidence="10">PRFRI_2022a</strain>
        <tissue evidence="10">Muscle</tissue>
    </source>
</reference>
<organism evidence="10 11">
    <name type="scientific">Tachysurus vachellii</name>
    <name type="common">Darkbarbel catfish</name>
    <name type="synonym">Pelteobagrus vachellii</name>
    <dbReference type="NCBI Taxonomy" id="175792"/>
    <lineage>
        <taxon>Eukaryota</taxon>
        <taxon>Metazoa</taxon>
        <taxon>Chordata</taxon>
        <taxon>Craniata</taxon>
        <taxon>Vertebrata</taxon>
        <taxon>Euteleostomi</taxon>
        <taxon>Actinopterygii</taxon>
        <taxon>Neopterygii</taxon>
        <taxon>Teleostei</taxon>
        <taxon>Ostariophysi</taxon>
        <taxon>Siluriformes</taxon>
        <taxon>Bagridae</taxon>
        <taxon>Tachysurus</taxon>
    </lineage>
</organism>
<dbReference type="GO" id="GO:0030154">
    <property type="term" value="P:cell differentiation"/>
    <property type="evidence" value="ECO:0007669"/>
    <property type="project" value="UniProtKB-KW"/>
</dbReference>
<evidence type="ECO:0000256" key="6">
    <source>
        <dbReference type="ARBA" id="ARBA00022871"/>
    </source>
</evidence>
<dbReference type="InterPro" id="IPR029435">
    <property type="entry name" value="TOPAZ1_dom"/>
</dbReference>
<keyword evidence="4" id="KW-0963">Cytoplasm</keyword>
<feature type="compositionally biased region" description="Polar residues" evidence="8">
    <location>
        <begin position="35"/>
        <end position="47"/>
    </location>
</feature>
<feature type="compositionally biased region" description="Polar residues" evidence="8">
    <location>
        <begin position="838"/>
        <end position="847"/>
    </location>
</feature>
<comment type="subcellular location">
    <subcellularLocation>
        <location evidence="2">Cytoplasm</location>
        <location evidence="2">Cytosol</location>
    </subcellularLocation>
</comment>